<accession>A0A1H4ZSA5</accession>
<keyword evidence="2" id="KW-1185">Reference proteome</keyword>
<gene>
    <name evidence="1" type="ORF">SAMN05216178_6782</name>
</gene>
<reference evidence="2" key="1">
    <citation type="submission" date="2016-10" db="EMBL/GenBank/DDBJ databases">
        <authorList>
            <person name="Varghese N."/>
            <person name="Submissions S."/>
        </authorList>
    </citation>
    <scope>NUCLEOTIDE SEQUENCE [LARGE SCALE GENOMIC DNA]</scope>
    <source>
        <strain evidence="2">DSM 9751</strain>
    </source>
</reference>
<evidence type="ECO:0008006" key="3">
    <source>
        <dbReference type="Google" id="ProtNLM"/>
    </source>
</evidence>
<dbReference type="InterPro" id="IPR021496">
    <property type="entry name" value="DUF3150"/>
</dbReference>
<name>A0A1H4ZSA5_9PSED</name>
<dbReference type="Proteomes" id="UP000198982">
    <property type="component" value="Unassembled WGS sequence"/>
</dbReference>
<evidence type="ECO:0000313" key="1">
    <source>
        <dbReference type="EMBL" id="SED32354.1"/>
    </source>
</evidence>
<protein>
    <recommendedName>
        <fullName evidence="3">DUF3150 domain-containing protein</fullName>
    </recommendedName>
</protein>
<evidence type="ECO:0000313" key="2">
    <source>
        <dbReference type="Proteomes" id="UP000198982"/>
    </source>
</evidence>
<dbReference type="RefSeq" id="WP_092320757.1">
    <property type="nucleotide sequence ID" value="NZ_FNTJ01000003.1"/>
</dbReference>
<dbReference type="Pfam" id="PF11348">
    <property type="entry name" value="DUF3150"/>
    <property type="match status" value="1"/>
</dbReference>
<proteinExistence type="predicted"/>
<dbReference type="AlphaFoldDB" id="A0A1H4ZSA5"/>
<dbReference type="EMBL" id="FNTJ01000003">
    <property type="protein sequence ID" value="SED32354.1"/>
    <property type="molecule type" value="Genomic_DNA"/>
</dbReference>
<sequence>MTNKVISANTNEDRVVIINLAISALATERQIDLDHLGIKVEELPEASKKLLREKIFSQEFLRNYSYIRELAEAAVSAGGSTKTELGAVTSFSEAIGKVRVLRDLKQQWEERVRLDESRYDAMCAEHTLATSQAAIAAGADPVQVNILVTAIQEKQPRWEEVKSKLKFNYTATPVSLDESEFDADLFEAQRDSVVAIRDGVLGSLVQFVCKEAKEMLENLQKQEAKKGSINLRVNPRTVARARMMQEKLKSLAFIHPLIRPLHTEIAAVLDKVSDTDALMGRDYLNFKEICVALCDQTLVHERLQKGIPLISVATPSASQIAANAVAAAMQNIQSGVAQSTAVTVAPAVQATASAPVAAVAATPVAAQAAVQPVAQAPVVAQAAPVQQKAPEVQAGFFL</sequence>
<organism evidence="1 2">
    <name type="scientific">Pseudomonas saponiphila</name>
    <dbReference type="NCBI Taxonomy" id="556534"/>
    <lineage>
        <taxon>Bacteria</taxon>
        <taxon>Pseudomonadati</taxon>
        <taxon>Pseudomonadota</taxon>
        <taxon>Gammaproteobacteria</taxon>
        <taxon>Pseudomonadales</taxon>
        <taxon>Pseudomonadaceae</taxon>
        <taxon>Pseudomonas</taxon>
    </lineage>
</organism>